<comment type="caution">
    <text evidence="2">The sequence shown here is derived from an EMBL/GenBank/DDBJ whole genome shotgun (WGS) entry which is preliminary data.</text>
</comment>
<keyword evidence="3" id="KW-1185">Reference proteome</keyword>
<name>A0AAN9APN6_9CAEN</name>
<dbReference type="AlphaFoldDB" id="A0AAN9APN6"/>
<dbReference type="Proteomes" id="UP001374579">
    <property type="component" value="Unassembled WGS sequence"/>
</dbReference>
<protein>
    <submittedName>
        <fullName evidence="2">Uncharacterized protein</fullName>
    </submittedName>
</protein>
<feature type="compositionally biased region" description="Polar residues" evidence="1">
    <location>
        <begin position="1"/>
        <end position="13"/>
    </location>
</feature>
<reference evidence="2 3" key="1">
    <citation type="submission" date="2024-02" db="EMBL/GenBank/DDBJ databases">
        <title>Chromosome-scale genome assembly of the rough periwinkle Littorina saxatilis.</title>
        <authorList>
            <person name="De Jode A."/>
            <person name="Faria R."/>
            <person name="Formenti G."/>
            <person name="Sims Y."/>
            <person name="Smith T.P."/>
            <person name="Tracey A."/>
            <person name="Wood J.M.D."/>
            <person name="Zagrodzka Z.B."/>
            <person name="Johannesson K."/>
            <person name="Butlin R.K."/>
            <person name="Leder E.H."/>
        </authorList>
    </citation>
    <scope>NUCLEOTIDE SEQUENCE [LARGE SCALE GENOMIC DNA]</scope>
    <source>
        <strain evidence="2">Snail1</strain>
        <tissue evidence="2">Muscle</tissue>
    </source>
</reference>
<evidence type="ECO:0000313" key="2">
    <source>
        <dbReference type="EMBL" id="KAK7090795.1"/>
    </source>
</evidence>
<dbReference type="EMBL" id="JBAMIC010000024">
    <property type="protein sequence ID" value="KAK7090795.1"/>
    <property type="molecule type" value="Genomic_DNA"/>
</dbReference>
<organism evidence="2 3">
    <name type="scientific">Littorina saxatilis</name>
    <dbReference type="NCBI Taxonomy" id="31220"/>
    <lineage>
        <taxon>Eukaryota</taxon>
        <taxon>Metazoa</taxon>
        <taxon>Spiralia</taxon>
        <taxon>Lophotrochozoa</taxon>
        <taxon>Mollusca</taxon>
        <taxon>Gastropoda</taxon>
        <taxon>Caenogastropoda</taxon>
        <taxon>Littorinimorpha</taxon>
        <taxon>Littorinoidea</taxon>
        <taxon>Littorinidae</taxon>
        <taxon>Littorina</taxon>
    </lineage>
</organism>
<accession>A0AAN9APN6</accession>
<feature type="region of interest" description="Disordered" evidence="1">
    <location>
        <begin position="82"/>
        <end position="107"/>
    </location>
</feature>
<evidence type="ECO:0000313" key="3">
    <source>
        <dbReference type="Proteomes" id="UP001374579"/>
    </source>
</evidence>
<feature type="region of interest" description="Disordered" evidence="1">
    <location>
        <begin position="1"/>
        <end position="21"/>
    </location>
</feature>
<evidence type="ECO:0000256" key="1">
    <source>
        <dbReference type="SAM" id="MobiDB-lite"/>
    </source>
</evidence>
<sequence length="107" mass="11608">MSTSSDVRTSAPMSRTDPGTRELLERLRFLEDSFESGAGGHRGHRMDHLSISVAPDVRRKIVEGKSIDLAILLAKAFMDRHEGQADSGLCPGRPGAPGPKGRKEGKR</sequence>
<gene>
    <name evidence="2" type="ORF">V1264_010548</name>
</gene>
<proteinExistence type="predicted"/>